<feature type="binding site" evidence="13">
    <location>
        <begin position="11"/>
        <end position="16"/>
    </location>
    <ligand>
        <name>NAD(+)</name>
        <dbReference type="ChEBI" id="CHEBI:57540"/>
    </ligand>
</feature>
<dbReference type="InterPro" id="IPR022663">
    <property type="entry name" value="DapB_C"/>
</dbReference>
<evidence type="ECO:0000256" key="7">
    <source>
        <dbReference type="ARBA" id="ARBA00023027"/>
    </source>
</evidence>
<dbReference type="InterPro" id="IPR000846">
    <property type="entry name" value="DapB_N"/>
</dbReference>
<feature type="active site" description="Proton donor" evidence="13">
    <location>
        <position position="156"/>
    </location>
</feature>
<dbReference type="SUPFAM" id="SSF51735">
    <property type="entry name" value="NAD(P)-binding Rossmann-fold domains"/>
    <property type="match status" value="1"/>
</dbReference>
<evidence type="ECO:0000313" key="16">
    <source>
        <dbReference type="EMBL" id="MFC4526572.1"/>
    </source>
</evidence>
<evidence type="ECO:0000313" key="17">
    <source>
        <dbReference type="Proteomes" id="UP001595961"/>
    </source>
</evidence>
<feature type="binding site" evidence="13">
    <location>
        <begin position="120"/>
        <end position="123"/>
    </location>
    <ligand>
        <name>NAD(+)</name>
        <dbReference type="ChEBI" id="CHEBI:57540"/>
    </ligand>
</feature>
<feature type="domain" description="Dihydrodipicolinate reductase C-terminal" evidence="15">
    <location>
        <begin position="126"/>
        <end position="261"/>
    </location>
</feature>
<protein>
    <recommendedName>
        <fullName evidence="10 13">4-hydroxy-tetrahydrodipicolinate reductase</fullName>
        <shortName evidence="13">HTPA reductase</shortName>
        <ecNumber evidence="10 13">1.17.1.8</ecNumber>
    </recommendedName>
</protein>
<dbReference type="InterPro" id="IPR022664">
    <property type="entry name" value="DapB_N_CS"/>
</dbReference>
<evidence type="ECO:0000256" key="8">
    <source>
        <dbReference type="ARBA" id="ARBA00023154"/>
    </source>
</evidence>
<dbReference type="PIRSF" id="PIRSF000161">
    <property type="entry name" value="DHPR"/>
    <property type="match status" value="1"/>
</dbReference>
<dbReference type="NCBIfam" id="TIGR00036">
    <property type="entry name" value="dapB"/>
    <property type="match status" value="1"/>
</dbReference>
<keyword evidence="4 13" id="KW-0521">NADP</keyword>
<dbReference type="Pfam" id="PF01113">
    <property type="entry name" value="DapB_N"/>
    <property type="match status" value="1"/>
</dbReference>
<dbReference type="HAMAP" id="MF_00102">
    <property type="entry name" value="DapB"/>
    <property type="match status" value="1"/>
</dbReference>
<keyword evidence="17" id="KW-1185">Reference proteome</keyword>
<accession>A0ABV9C1M7</accession>
<evidence type="ECO:0000256" key="6">
    <source>
        <dbReference type="ARBA" id="ARBA00023002"/>
    </source>
</evidence>
<reference evidence="17" key="1">
    <citation type="journal article" date="2019" name="Int. J. Syst. Evol. Microbiol.">
        <title>The Global Catalogue of Microorganisms (GCM) 10K type strain sequencing project: providing services to taxonomists for standard genome sequencing and annotation.</title>
        <authorList>
            <consortium name="The Broad Institute Genomics Platform"/>
            <consortium name="The Broad Institute Genome Sequencing Center for Infectious Disease"/>
            <person name="Wu L."/>
            <person name="Ma J."/>
        </authorList>
    </citation>
    <scope>NUCLEOTIDE SEQUENCE [LARGE SCALE GENOMIC DNA]</scope>
    <source>
        <strain evidence="17">CCM 4481</strain>
    </source>
</reference>
<feature type="binding site" evidence="13">
    <location>
        <begin position="96"/>
        <end position="98"/>
    </location>
    <ligand>
        <name>NAD(+)</name>
        <dbReference type="ChEBI" id="CHEBI:57540"/>
    </ligand>
</feature>
<comment type="pathway">
    <text evidence="9 13">Amino-acid biosynthesis; L-lysine biosynthesis via DAP pathway; (S)-tetrahydrodipicolinate from L-aspartate: step 4/4.</text>
</comment>
<evidence type="ECO:0000256" key="1">
    <source>
        <dbReference type="ARBA" id="ARBA00006642"/>
    </source>
</evidence>
<organism evidence="16 17">
    <name type="scientific">Dyella halodurans</name>
    <dbReference type="NCBI Taxonomy" id="1920171"/>
    <lineage>
        <taxon>Bacteria</taxon>
        <taxon>Pseudomonadati</taxon>
        <taxon>Pseudomonadota</taxon>
        <taxon>Gammaproteobacteria</taxon>
        <taxon>Lysobacterales</taxon>
        <taxon>Rhodanobacteraceae</taxon>
        <taxon>Dyella</taxon>
    </lineage>
</organism>
<comment type="catalytic activity">
    <reaction evidence="12 13">
        <text>(S)-2,3,4,5-tetrahydrodipicolinate + NAD(+) + H2O = (2S,4S)-4-hydroxy-2,3,4,5-tetrahydrodipicolinate + NADH + H(+)</text>
        <dbReference type="Rhea" id="RHEA:35323"/>
        <dbReference type="ChEBI" id="CHEBI:15377"/>
        <dbReference type="ChEBI" id="CHEBI:15378"/>
        <dbReference type="ChEBI" id="CHEBI:16845"/>
        <dbReference type="ChEBI" id="CHEBI:57540"/>
        <dbReference type="ChEBI" id="CHEBI:57945"/>
        <dbReference type="ChEBI" id="CHEBI:67139"/>
        <dbReference type="EC" id="1.17.1.8"/>
    </reaction>
</comment>
<comment type="subcellular location">
    <subcellularLocation>
        <location evidence="13">Cytoplasm</location>
    </subcellularLocation>
</comment>
<dbReference type="GO" id="GO:0008839">
    <property type="term" value="F:4-hydroxy-tetrahydrodipicolinate reductase"/>
    <property type="evidence" value="ECO:0007669"/>
    <property type="project" value="UniProtKB-EC"/>
</dbReference>
<dbReference type="Gene3D" id="3.30.360.10">
    <property type="entry name" value="Dihydrodipicolinate Reductase, domain 2"/>
    <property type="match status" value="1"/>
</dbReference>
<keyword evidence="5 13" id="KW-0220">Diaminopimelate biosynthesis</keyword>
<comment type="caution">
    <text evidence="13">Lacks conserved residue(s) required for the propagation of feature annotation.</text>
</comment>
<proteinExistence type="inferred from homology"/>
<dbReference type="PANTHER" id="PTHR20836:SF0">
    <property type="entry name" value="4-HYDROXY-TETRAHYDRODIPICOLINATE REDUCTASE 1, CHLOROPLASTIC-RELATED"/>
    <property type="match status" value="1"/>
</dbReference>
<dbReference type="SUPFAM" id="SSF55347">
    <property type="entry name" value="Glyceraldehyde-3-phosphate dehydrogenase-like, C-terminal domain"/>
    <property type="match status" value="1"/>
</dbReference>
<dbReference type="Gene3D" id="3.40.50.720">
    <property type="entry name" value="NAD(P)-binding Rossmann-like Domain"/>
    <property type="match status" value="1"/>
</dbReference>
<comment type="subunit">
    <text evidence="13">Homotetramer.</text>
</comment>
<keyword evidence="8 13" id="KW-0457">Lysine biosynthesis</keyword>
<dbReference type="EC" id="1.17.1.8" evidence="10 13"/>
<keyword evidence="6 13" id="KW-0560">Oxidoreductase</keyword>
<evidence type="ECO:0000256" key="5">
    <source>
        <dbReference type="ARBA" id="ARBA00022915"/>
    </source>
</evidence>
<dbReference type="InterPro" id="IPR036291">
    <property type="entry name" value="NAD(P)-bd_dom_sf"/>
</dbReference>
<evidence type="ECO:0000256" key="11">
    <source>
        <dbReference type="ARBA" id="ARBA00049080"/>
    </source>
</evidence>
<comment type="catalytic activity">
    <reaction evidence="11 13">
        <text>(S)-2,3,4,5-tetrahydrodipicolinate + NADP(+) + H2O = (2S,4S)-4-hydroxy-2,3,4,5-tetrahydrodipicolinate + NADPH + H(+)</text>
        <dbReference type="Rhea" id="RHEA:35331"/>
        <dbReference type="ChEBI" id="CHEBI:15377"/>
        <dbReference type="ChEBI" id="CHEBI:15378"/>
        <dbReference type="ChEBI" id="CHEBI:16845"/>
        <dbReference type="ChEBI" id="CHEBI:57783"/>
        <dbReference type="ChEBI" id="CHEBI:58349"/>
        <dbReference type="ChEBI" id="CHEBI:67139"/>
        <dbReference type="EC" id="1.17.1.8"/>
    </reaction>
</comment>
<comment type="caution">
    <text evidence="16">The sequence shown here is derived from an EMBL/GenBank/DDBJ whole genome shotgun (WGS) entry which is preliminary data.</text>
</comment>
<dbReference type="CDD" id="cd02274">
    <property type="entry name" value="DHDPR_N"/>
    <property type="match status" value="1"/>
</dbReference>
<gene>
    <name evidence="13 16" type="primary">dapB</name>
    <name evidence="16" type="ORF">ACFO5W_07960</name>
</gene>
<feature type="domain" description="Dihydrodipicolinate reductase N-terminal" evidence="14">
    <location>
        <begin position="5"/>
        <end position="123"/>
    </location>
</feature>
<dbReference type="EMBL" id="JBHSGA010000013">
    <property type="protein sequence ID" value="MFC4526572.1"/>
    <property type="molecule type" value="Genomic_DNA"/>
</dbReference>
<dbReference type="PROSITE" id="PS01298">
    <property type="entry name" value="DAPB"/>
    <property type="match status" value="1"/>
</dbReference>
<keyword evidence="2 13" id="KW-0963">Cytoplasm</keyword>
<dbReference type="RefSeq" id="WP_266151324.1">
    <property type="nucleotide sequence ID" value="NZ_CP064028.1"/>
</dbReference>
<feature type="binding site" evidence="13">
    <location>
        <position position="153"/>
    </location>
    <ligand>
        <name>(S)-2,3,4,5-tetrahydrodipicolinate</name>
        <dbReference type="ChEBI" id="CHEBI:16845"/>
    </ligand>
</feature>
<comment type="similarity">
    <text evidence="1 13">Belongs to the DapB family.</text>
</comment>
<evidence type="ECO:0000259" key="14">
    <source>
        <dbReference type="Pfam" id="PF01113"/>
    </source>
</evidence>
<evidence type="ECO:0000256" key="4">
    <source>
        <dbReference type="ARBA" id="ARBA00022857"/>
    </source>
</evidence>
<dbReference type="InterPro" id="IPR023940">
    <property type="entry name" value="DHDPR_bac"/>
</dbReference>
<dbReference type="Proteomes" id="UP001595961">
    <property type="component" value="Unassembled WGS sequence"/>
</dbReference>
<keyword evidence="3 13" id="KW-0028">Amino-acid biosynthesis</keyword>
<evidence type="ECO:0000259" key="15">
    <source>
        <dbReference type="Pfam" id="PF05173"/>
    </source>
</evidence>
<evidence type="ECO:0000256" key="9">
    <source>
        <dbReference type="ARBA" id="ARBA00037922"/>
    </source>
</evidence>
<evidence type="ECO:0000256" key="13">
    <source>
        <dbReference type="HAMAP-Rule" id="MF_00102"/>
    </source>
</evidence>
<name>A0ABV9C1M7_9GAMM</name>
<evidence type="ECO:0000256" key="2">
    <source>
        <dbReference type="ARBA" id="ARBA00022490"/>
    </source>
</evidence>
<comment type="caution">
    <text evidence="13">Was originally thought to be a dihydrodipicolinate reductase (DHDPR), catalyzing the conversion of dihydrodipicolinate to tetrahydrodipicolinate. However, it was shown in E.coli that the substrate of the enzymatic reaction is not dihydrodipicolinate (DHDP) but in fact (2S,4S)-4-hydroxy-2,3,4,5-tetrahydrodipicolinic acid (HTPA), the product released by the DapA-catalyzed reaction.</text>
</comment>
<sequence length="267" mass="27950">MSRPVRLAINGATGRMGQALLGLVRDDARFNLVAAMTSPASSRLGQPVFVGDDSLCFTHGWPGANTLDVVVDFSGPAGLAEALTYCESHEVALVTGTTGVDASFSQRLASSAQRIALLRAANFSLGVAVLTRLLREAAAALPNWDLDIIEAHHNRKEDAPSGTALALGEAAAAARATSLAESAVYAREGRTGPREHGTIGFAVVRGGDIVGEHLALLMGQGERVELAHRATDRSIFARGALEAAHWLSGRTPGSYDLDAMLSERAGR</sequence>
<feature type="active site" description="Proton donor/acceptor" evidence="13">
    <location>
        <position position="152"/>
    </location>
</feature>
<feature type="binding site" evidence="13">
    <location>
        <begin position="162"/>
        <end position="163"/>
    </location>
    <ligand>
        <name>(S)-2,3,4,5-tetrahydrodipicolinate</name>
        <dbReference type="ChEBI" id="CHEBI:16845"/>
    </ligand>
</feature>
<evidence type="ECO:0000256" key="12">
    <source>
        <dbReference type="ARBA" id="ARBA00049396"/>
    </source>
</evidence>
<dbReference type="Pfam" id="PF05173">
    <property type="entry name" value="DapB_C"/>
    <property type="match status" value="1"/>
</dbReference>
<dbReference type="PANTHER" id="PTHR20836">
    <property type="entry name" value="DIHYDRODIPICOLINATE REDUCTASE"/>
    <property type="match status" value="1"/>
</dbReference>
<comment type="function">
    <text evidence="13">Catalyzes the conversion of 4-hydroxy-tetrahydrodipicolinate (HTPA) to tetrahydrodipicolinate.</text>
</comment>
<evidence type="ECO:0000256" key="3">
    <source>
        <dbReference type="ARBA" id="ARBA00022605"/>
    </source>
</evidence>
<keyword evidence="7 13" id="KW-0520">NAD</keyword>
<evidence type="ECO:0000256" key="10">
    <source>
        <dbReference type="ARBA" id="ARBA00038983"/>
    </source>
</evidence>